<dbReference type="EMBL" id="CM001403">
    <property type="protein sequence ID" value="EHQ30503.1"/>
    <property type="molecule type" value="Genomic_DNA"/>
</dbReference>
<evidence type="ECO:0000256" key="1">
    <source>
        <dbReference type="SAM" id="MobiDB-lite"/>
    </source>
</evidence>
<keyword evidence="4" id="KW-1185">Reference proteome</keyword>
<dbReference type="AlphaFoldDB" id="H1Y9K1"/>
<dbReference type="HOGENOM" id="CLU_1946404_0_0_10"/>
<dbReference type="Gene3D" id="1.20.120.1490">
    <property type="match status" value="1"/>
</dbReference>
<reference evidence="3" key="1">
    <citation type="submission" date="2011-09" db="EMBL/GenBank/DDBJ databases">
        <title>The permanent draft genome of Mucilaginibacter paludis DSM 18603.</title>
        <authorList>
            <consortium name="US DOE Joint Genome Institute (JGI-PGF)"/>
            <person name="Lucas S."/>
            <person name="Han J."/>
            <person name="Lapidus A."/>
            <person name="Bruce D."/>
            <person name="Goodwin L."/>
            <person name="Pitluck S."/>
            <person name="Peters L."/>
            <person name="Kyrpides N."/>
            <person name="Mavromatis K."/>
            <person name="Ivanova N."/>
            <person name="Mikhailova N."/>
            <person name="Held B."/>
            <person name="Detter J.C."/>
            <person name="Tapia R."/>
            <person name="Han C."/>
            <person name="Land M."/>
            <person name="Hauser L."/>
            <person name="Markowitz V."/>
            <person name="Cheng J.-F."/>
            <person name="Hugenholtz P."/>
            <person name="Woyke T."/>
            <person name="Wu D."/>
            <person name="Tindall B."/>
            <person name="Brambilla E."/>
            <person name="Klenk H.-P."/>
            <person name="Eisen J.A."/>
        </authorList>
    </citation>
    <scope>NUCLEOTIDE SEQUENCE [LARGE SCALE GENOMIC DNA]</scope>
    <source>
        <strain evidence="3">DSM 18603</strain>
    </source>
</reference>
<evidence type="ECO:0000313" key="3">
    <source>
        <dbReference type="EMBL" id="EHQ30503.1"/>
    </source>
</evidence>
<keyword evidence="2" id="KW-0732">Signal</keyword>
<evidence type="ECO:0000313" key="4">
    <source>
        <dbReference type="Proteomes" id="UP000002774"/>
    </source>
</evidence>
<dbReference type="RefSeq" id="WP_008512292.1">
    <property type="nucleotide sequence ID" value="NZ_CM001403.1"/>
</dbReference>
<feature type="signal peptide" evidence="2">
    <location>
        <begin position="1"/>
        <end position="20"/>
    </location>
</feature>
<feature type="region of interest" description="Disordered" evidence="1">
    <location>
        <begin position="99"/>
        <end position="129"/>
    </location>
</feature>
<dbReference type="Proteomes" id="UP000002774">
    <property type="component" value="Chromosome"/>
</dbReference>
<dbReference type="OrthoDB" id="798005at2"/>
<feature type="compositionally biased region" description="Basic and acidic residues" evidence="1">
    <location>
        <begin position="99"/>
        <end position="112"/>
    </location>
</feature>
<evidence type="ECO:0000256" key="2">
    <source>
        <dbReference type="SAM" id="SignalP"/>
    </source>
</evidence>
<feature type="chain" id="PRO_5003557594" evidence="2">
    <location>
        <begin position="21"/>
        <end position="129"/>
    </location>
</feature>
<protein>
    <submittedName>
        <fullName evidence="3">Uncharacterized protein</fullName>
    </submittedName>
</protein>
<name>H1Y9K1_9SPHI</name>
<dbReference type="eggNOG" id="ENOG50334T4">
    <property type="taxonomic scope" value="Bacteria"/>
</dbReference>
<gene>
    <name evidence="3" type="ORF">Mucpa_6450</name>
</gene>
<sequence>MKKILMVCCFLISMVSLSKAQGGGRMQRSPADQAKQLQTTLSLTDDQTAKITAIYTAQAAKRDSLMKAANGDREAMRGKMMPMMMATNDKIKAVLTDDQKKAFEKMQAERMQRMQQGGGGTPPPPPSQK</sequence>
<organism evidence="3 4">
    <name type="scientific">Mucilaginibacter paludis DSM 18603</name>
    <dbReference type="NCBI Taxonomy" id="714943"/>
    <lineage>
        <taxon>Bacteria</taxon>
        <taxon>Pseudomonadati</taxon>
        <taxon>Bacteroidota</taxon>
        <taxon>Sphingobacteriia</taxon>
        <taxon>Sphingobacteriales</taxon>
        <taxon>Sphingobacteriaceae</taxon>
        <taxon>Mucilaginibacter</taxon>
    </lineage>
</organism>
<dbReference type="STRING" id="714943.Mucpa_6450"/>
<accession>H1Y9K1</accession>
<proteinExistence type="predicted"/>